<dbReference type="Proteomes" id="UP000464086">
    <property type="component" value="Chromosome"/>
</dbReference>
<dbReference type="EMBL" id="CP047218">
    <property type="protein sequence ID" value="QHD67882.1"/>
    <property type="molecule type" value="Genomic_DNA"/>
</dbReference>
<evidence type="ECO:0000313" key="2">
    <source>
        <dbReference type="Proteomes" id="UP000464086"/>
    </source>
</evidence>
<evidence type="ECO:0000313" key="1">
    <source>
        <dbReference type="EMBL" id="QHD67882.1"/>
    </source>
</evidence>
<proteinExistence type="predicted"/>
<accession>A0A6P1GIF2</accession>
<reference evidence="1 2" key="1">
    <citation type="submission" date="2019-12" db="EMBL/GenBank/DDBJ databases">
        <title>Functional and genomic insights into the Sphingobium yanoikuyae YC-JY1, a bacterium efficiently degrading bisphenol A.</title>
        <authorList>
            <person name="Jia Y."/>
            <person name="Li X."/>
            <person name="Wang J."/>
            <person name="Eltoukhy A."/>
            <person name="Lamraoui I."/>
            <person name="Yan Y."/>
        </authorList>
    </citation>
    <scope>NUCLEOTIDE SEQUENCE [LARGE SCALE GENOMIC DNA]</scope>
    <source>
        <strain evidence="1 2">YC-JY1</strain>
    </source>
</reference>
<name>A0A6P1GIF2_SPHYA</name>
<gene>
    <name evidence="1" type="ORF">GS397_13105</name>
</gene>
<sequence>MEMRMARLKHTIKNSSNQPQFVNFELSTHRYRLEPGQEMYFFYESDFPRADEPPLITDFIDNDGIIEIVIWTNFGSEEGPFLQNGEEAMTDWGLPDRP</sequence>
<organism evidence="1 2">
    <name type="scientific">Sphingobium yanoikuyae</name>
    <name type="common">Sphingomonas yanoikuyae</name>
    <dbReference type="NCBI Taxonomy" id="13690"/>
    <lineage>
        <taxon>Bacteria</taxon>
        <taxon>Pseudomonadati</taxon>
        <taxon>Pseudomonadota</taxon>
        <taxon>Alphaproteobacteria</taxon>
        <taxon>Sphingomonadales</taxon>
        <taxon>Sphingomonadaceae</taxon>
        <taxon>Sphingobium</taxon>
    </lineage>
</organism>
<protein>
    <submittedName>
        <fullName evidence="1">Uncharacterized protein</fullName>
    </submittedName>
</protein>
<dbReference type="AlphaFoldDB" id="A0A6P1GIF2"/>